<evidence type="ECO:0000256" key="2">
    <source>
        <dbReference type="ARBA" id="ARBA00009254"/>
    </source>
</evidence>
<accession>A0A6P9EMD6</accession>
<dbReference type="PANTHER" id="PTHR21183">
    <property type="entry name" value="RIBOSOMAL PROTEIN L47, MITOCHONDRIAL-RELATED"/>
    <property type="match status" value="1"/>
</dbReference>
<evidence type="ECO:0000313" key="8">
    <source>
        <dbReference type="RefSeq" id="XP_035549730.1"/>
    </source>
</evidence>
<comment type="similarity">
    <text evidence="2">Belongs to the universal ribosomal protein uL29 family.</text>
</comment>
<organism evidence="7 8">
    <name type="scientific">Juglans regia</name>
    <name type="common">English walnut</name>
    <dbReference type="NCBI Taxonomy" id="51240"/>
    <lineage>
        <taxon>Eukaryota</taxon>
        <taxon>Viridiplantae</taxon>
        <taxon>Streptophyta</taxon>
        <taxon>Embryophyta</taxon>
        <taxon>Tracheophyta</taxon>
        <taxon>Spermatophyta</taxon>
        <taxon>Magnoliopsida</taxon>
        <taxon>eudicotyledons</taxon>
        <taxon>Gunneridae</taxon>
        <taxon>Pentapetalae</taxon>
        <taxon>rosids</taxon>
        <taxon>fabids</taxon>
        <taxon>Fagales</taxon>
        <taxon>Juglandaceae</taxon>
        <taxon>Juglans</taxon>
    </lineage>
</organism>
<dbReference type="OrthoDB" id="270763at2759"/>
<evidence type="ECO:0000256" key="6">
    <source>
        <dbReference type="ARBA" id="ARBA00035289"/>
    </source>
</evidence>
<dbReference type="InterPro" id="IPR010729">
    <property type="entry name" value="Ribosomal_uL29_mit"/>
</dbReference>
<evidence type="ECO:0000256" key="5">
    <source>
        <dbReference type="ARBA" id="ARBA00023274"/>
    </source>
</evidence>
<dbReference type="GO" id="GO:0032543">
    <property type="term" value="P:mitochondrial translation"/>
    <property type="evidence" value="ECO:0000318"/>
    <property type="project" value="GO_Central"/>
</dbReference>
<dbReference type="KEGG" id="jre:108991178"/>
<dbReference type="AlphaFoldDB" id="A0A6P9EMD6"/>
<dbReference type="RefSeq" id="XP_035549730.1">
    <property type="nucleotide sequence ID" value="XM_035693837.1"/>
</dbReference>
<keyword evidence="5" id="KW-0687">Ribonucleoprotein</keyword>
<reference evidence="8" key="1">
    <citation type="submission" date="2025-08" db="UniProtKB">
        <authorList>
            <consortium name="RefSeq"/>
        </authorList>
    </citation>
    <scope>IDENTIFICATION</scope>
    <source>
        <tissue evidence="8">Leaves</tissue>
    </source>
</reference>
<dbReference type="InParanoid" id="A0A6P9EMD6"/>
<dbReference type="GO" id="GO:0005762">
    <property type="term" value="C:mitochondrial large ribosomal subunit"/>
    <property type="evidence" value="ECO:0000318"/>
    <property type="project" value="GO_Central"/>
</dbReference>
<comment type="subcellular location">
    <subcellularLocation>
        <location evidence="1">Mitochondrion</location>
    </subcellularLocation>
</comment>
<evidence type="ECO:0000256" key="4">
    <source>
        <dbReference type="ARBA" id="ARBA00023128"/>
    </source>
</evidence>
<evidence type="ECO:0000313" key="7">
    <source>
        <dbReference type="Proteomes" id="UP000235220"/>
    </source>
</evidence>
<keyword evidence="3" id="KW-0689">Ribosomal protein</keyword>
<dbReference type="GeneID" id="108991178"/>
<dbReference type="GO" id="GO:0003735">
    <property type="term" value="F:structural constituent of ribosome"/>
    <property type="evidence" value="ECO:0000318"/>
    <property type="project" value="GO_Central"/>
</dbReference>
<protein>
    <recommendedName>
        <fullName evidence="6">Large ribosomal subunit protein uL29m</fullName>
    </recommendedName>
</protein>
<keyword evidence="7" id="KW-1185">Reference proteome</keyword>
<name>A0A6P9EMD6_JUGRE</name>
<evidence type="ECO:0000256" key="3">
    <source>
        <dbReference type="ARBA" id="ARBA00022980"/>
    </source>
</evidence>
<keyword evidence="4" id="KW-0496">Mitochondrion</keyword>
<dbReference type="PANTHER" id="PTHR21183:SF18">
    <property type="entry name" value="LARGE RIBOSOMAL SUBUNIT PROTEIN UL29M"/>
    <property type="match status" value="1"/>
</dbReference>
<gene>
    <name evidence="8" type="primary">LOC108991178</name>
</gene>
<dbReference type="Proteomes" id="UP000235220">
    <property type="component" value="Chromosome 9"/>
</dbReference>
<proteinExistence type="inferred from homology"/>
<sequence>MITIMFLSRVFGRTPFAAAKSEVSAATAASAARNPLKEFFEADRSTDDDKQVVYCLCWKVSKLRLKSWDDLHKLWYVLLKEKNMLMTQCQMRSFGIGMRAALLHSQNLGFPNPEWFPRYNSITLFLPRYVCNSCHVLLLKCLANCARIYEDLQKISIELFKCQCGDSWLLIKYKIQKRKSIGGIKQVLTERAIEEPDPRRSAEMKRMINAL</sequence>
<evidence type="ECO:0000256" key="1">
    <source>
        <dbReference type="ARBA" id="ARBA00004173"/>
    </source>
</evidence>
<dbReference type="InterPro" id="IPR038340">
    <property type="entry name" value="MRP-L47_sf"/>
</dbReference>
<dbReference type="Pfam" id="PF06984">
    <property type="entry name" value="MRP-L47"/>
    <property type="match status" value="1"/>
</dbReference>
<dbReference type="Gene3D" id="6.10.330.20">
    <property type="match status" value="1"/>
</dbReference>